<evidence type="ECO:0000256" key="2">
    <source>
        <dbReference type="SAM" id="MobiDB-lite"/>
    </source>
</evidence>
<protein>
    <submittedName>
        <fullName evidence="6">Uncharacterized protein LOC103519643</fullName>
    </submittedName>
</protein>
<dbReference type="PaxDb" id="121845-A0A3Q0JEK2"/>
<keyword evidence="5" id="KW-1185">Reference proteome</keyword>
<dbReference type="Proteomes" id="UP000079169">
    <property type="component" value="Unplaced"/>
</dbReference>
<dbReference type="Gene3D" id="3.20.90.10">
    <property type="entry name" value="Tubby Protein, Chain A"/>
    <property type="match status" value="1"/>
</dbReference>
<dbReference type="InterPro" id="IPR000007">
    <property type="entry name" value="Tubby_C"/>
</dbReference>
<dbReference type="SUPFAM" id="SSF54518">
    <property type="entry name" value="Tubby C-terminal domain-like"/>
    <property type="match status" value="2"/>
</dbReference>
<dbReference type="InterPro" id="IPR025659">
    <property type="entry name" value="Tubby-like_C"/>
</dbReference>
<proteinExistence type="inferred from homology"/>
<dbReference type="PANTHER" id="PTHR16517">
    <property type="entry name" value="TUBBY-RELATED"/>
    <property type="match status" value="1"/>
</dbReference>
<organism evidence="5 6">
    <name type="scientific">Diaphorina citri</name>
    <name type="common">Asian citrus psyllid</name>
    <dbReference type="NCBI Taxonomy" id="121845"/>
    <lineage>
        <taxon>Eukaryota</taxon>
        <taxon>Metazoa</taxon>
        <taxon>Ecdysozoa</taxon>
        <taxon>Arthropoda</taxon>
        <taxon>Hexapoda</taxon>
        <taxon>Insecta</taxon>
        <taxon>Pterygota</taxon>
        <taxon>Neoptera</taxon>
        <taxon>Paraneoptera</taxon>
        <taxon>Hemiptera</taxon>
        <taxon>Sternorrhyncha</taxon>
        <taxon>Psylloidea</taxon>
        <taxon>Psyllidae</taxon>
        <taxon>Diaphorininae</taxon>
        <taxon>Diaphorina</taxon>
    </lineage>
</organism>
<evidence type="ECO:0000256" key="3">
    <source>
        <dbReference type="SAM" id="SignalP"/>
    </source>
</evidence>
<feature type="region of interest" description="Disordered" evidence="2">
    <location>
        <begin position="326"/>
        <end position="346"/>
    </location>
</feature>
<evidence type="ECO:0000313" key="5">
    <source>
        <dbReference type="Proteomes" id="UP000079169"/>
    </source>
</evidence>
<sequence>MQYSITFLILFQIYFGTSAGHLIVTEKNLARISDTEISNGVAITCMSWSCEKFKMEDGDDKPANNSQYVIAIGLANGIIVVMRNYEDFANMEFHTGLYPICLEWSNSGALLCVAGSRQRDNGEHSNVIKIYSISGVTLYSTPIPCTQYVIAIGLANGIIVVMRNYEDFANMEFHTGLYPICLEWSNSGALLCVAGSRQRDNGEHSNVIKIYSISGVTLYSTPIPCTQLGHEGCSITPSCVFQESKLAQVVSNLWGTKFRIVSTNVQLPHELGQIIYKTSLLHLQPRQMTLVVTGDNNTHQIDDGEPLDPLGAKDGLTDTIQAIGSFPGEDDETHLAPSSAEVKSDPPVVAPMLKSRCKFQTCKVQSPVDSTAKPYCEDGESSKGEPVVADIKINRQVVRSCSAGYLDLVETENIRRTNRVVRLTPQAASANKTLLSHCGKSRSLDSFEYFRYYSILFIEIIYKTSLLHLQPRQMTLVVTGDNNTHQIDDGEPLGAKDGLTDTIQAIGSFPGEDDETHLAPSSAEVKSDPPVVAPMLKSRCKFQTCKVQSPVDSTAKPYCEDGESSKGEPVVADIKINRQVVRSCSAGYLDLVETENIRRTNRVVRLTPQAASANKTLLSHCGKSRSLDSSDIKNLIDNISFSSAKKEISPVRNIYSAPSSPTMKKKAHKKCTNIVDEEKEHQWEWENIYSAPSSPTMKKKAHKKCTNIVDASIKCLLNSPMLQRRRKNTNGSGNSRNVFSEERSSTLDSFTSDYKDLETFQKCQMKKKMSVSTERREFRNNMLFKKEFIMQNKAPMWNETSQVYQLDFGGRVTQESAKNFQVEFRGKQVMQFGRIDYNAYTLDFQYPFSAVQAFAVALANITQRLK</sequence>
<feature type="chain" id="PRO_5018276108" evidence="3">
    <location>
        <begin position="20"/>
        <end position="866"/>
    </location>
</feature>
<reference evidence="6" key="1">
    <citation type="submission" date="2025-08" db="UniProtKB">
        <authorList>
            <consortium name="RefSeq"/>
        </authorList>
    </citation>
    <scope>IDENTIFICATION</scope>
</reference>
<feature type="compositionally biased region" description="Polar residues" evidence="2">
    <location>
        <begin position="729"/>
        <end position="738"/>
    </location>
</feature>
<dbReference type="AlphaFoldDB" id="A0A3Q0JEK2"/>
<dbReference type="KEGG" id="dci:103519643"/>
<dbReference type="STRING" id="121845.A0A3Q0JEK2"/>
<feature type="region of interest" description="Disordered" evidence="2">
    <location>
        <begin position="722"/>
        <end position="742"/>
    </location>
</feature>
<evidence type="ECO:0000259" key="4">
    <source>
        <dbReference type="Pfam" id="PF01167"/>
    </source>
</evidence>
<dbReference type="SUPFAM" id="SSF50978">
    <property type="entry name" value="WD40 repeat-like"/>
    <property type="match status" value="1"/>
</dbReference>
<name>A0A3Q0JEK2_DIACI</name>
<accession>A0A3Q0JEK2</accession>
<evidence type="ECO:0000256" key="1">
    <source>
        <dbReference type="ARBA" id="ARBA00007129"/>
    </source>
</evidence>
<dbReference type="Pfam" id="PF01167">
    <property type="entry name" value="Tub"/>
    <property type="match status" value="1"/>
</dbReference>
<dbReference type="RefSeq" id="XP_026686886.1">
    <property type="nucleotide sequence ID" value="XM_026831085.1"/>
</dbReference>
<keyword evidence="3" id="KW-0732">Signal</keyword>
<dbReference type="InterPro" id="IPR036322">
    <property type="entry name" value="WD40_repeat_dom_sf"/>
</dbReference>
<dbReference type="GeneID" id="103519643"/>
<evidence type="ECO:0000313" key="6">
    <source>
        <dbReference type="RefSeq" id="XP_026686886.1"/>
    </source>
</evidence>
<dbReference type="PANTHER" id="PTHR16517:SF2">
    <property type="entry name" value="TUBBY-RELATED PROTEIN 4"/>
    <property type="match status" value="1"/>
</dbReference>
<comment type="similarity">
    <text evidence="1">Belongs to the TUB family.</text>
</comment>
<feature type="domain" description="Tubby C-terminal" evidence="4">
    <location>
        <begin position="763"/>
        <end position="861"/>
    </location>
</feature>
<feature type="signal peptide" evidence="3">
    <location>
        <begin position="1"/>
        <end position="19"/>
    </location>
</feature>
<gene>
    <name evidence="6" type="primary">LOC103519643</name>
</gene>